<dbReference type="Pfam" id="PF08242">
    <property type="entry name" value="Methyltransf_12"/>
    <property type="match status" value="1"/>
</dbReference>
<dbReference type="OrthoDB" id="417697at2759"/>
<dbReference type="PANTHER" id="PTHR43591:SF96">
    <property type="entry name" value="PUTATIVE-RELATED"/>
    <property type="match status" value="1"/>
</dbReference>
<dbReference type="STRING" id="694573.A0A194V7A8"/>
<gene>
    <name evidence="3" type="ORF">VP1G_07000</name>
</gene>
<dbReference type="Gene3D" id="3.40.50.150">
    <property type="entry name" value="Vaccinia Virus protein VP39"/>
    <property type="match status" value="1"/>
</dbReference>
<evidence type="ECO:0000313" key="3">
    <source>
        <dbReference type="EMBL" id="KUI59769.1"/>
    </source>
</evidence>
<evidence type="ECO:0000313" key="4">
    <source>
        <dbReference type="Proteomes" id="UP000078576"/>
    </source>
</evidence>
<dbReference type="PANTHER" id="PTHR43591">
    <property type="entry name" value="METHYLTRANSFERASE"/>
    <property type="match status" value="1"/>
</dbReference>
<protein>
    <recommendedName>
        <fullName evidence="2">Methyltransferase type 12 domain-containing protein</fullName>
    </recommendedName>
</protein>
<feature type="domain" description="Methyltransferase type 12" evidence="2">
    <location>
        <begin position="51"/>
        <end position="145"/>
    </location>
</feature>
<evidence type="ECO:0000259" key="2">
    <source>
        <dbReference type="Pfam" id="PF08242"/>
    </source>
</evidence>
<comment type="similarity">
    <text evidence="1">Belongs to the methyltransferase superfamily. LaeA methyltransferase family.</text>
</comment>
<evidence type="ECO:0000256" key="1">
    <source>
        <dbReference type="ARBA" id="ARBA00038158"/>
    </source>
</evidence>
<dbReference type="Proteomes" id="UP000078576">
    <property type="component" value="Unassembled WGS sequence"/>
</dbReference>
<dbReference type="EMBL" id="KN714736">
    <property type="protein sequence ID" value="KUI59769.1"/>
    <property type="molecule type" value="Genomic_DNA"/>
</dbReference>
<dbReference type="InterPro" id="IPR013217">
    <property type="entry name" value="Methyltransf_12"/>
</dbReference>
<organism evidence="3 4">
    <name type="scientific">Cytospora mali</name>
    <name type="common">Apple Valsa canker fungus</name>
    <name type="synonym">Valsa mali</name>
    <dbReference type="NCBI Taxonomy" id="578113"/>
    <lineage>
        <taxon>Eukaryota</taxon>
        <taxon>Fungi</taxon>
        <taxon>Dikarya</taxon>
        <taxon>Ascomycota</taxon>
        <taxon>Pezizomycotina</taxon>
        <taxon>Sordariomycetes</taxon>
        <taxon>Sordariomycetidae</taxon>
        <taxon>Diaporthales</taxon>
        <taxon>Cytosporaceae</taxon>
        <taxon>Cytospora</taxon>
    </lineage>
</organism>
<dbReference type="CDD" id="cd02440">
    <property type="entry name" value="AdoMet_MTases"/>
    <property type="match status" value="1"/>
</dbReference>
<sequence>MATKSNDYLLGRDFHASTRLYMQHWMWRRKFGFLLHPKIPVNEDQDIQIADVACGTGIWLIDLAKEIPKATLDGFDISTKQFPHRNWLPPQVRLHELNAMGPMPKDLLGRYDIVHVGLVVLLVSGGDPSILVNNLLSLLKPGGYLQWNEADIEHLPRIPAADDVPRTNCDELYTKIYAAVGRTGVQLDLRWVRELPKILSNHPDIDLLVADERHPVPDDLAQPASQAHLLSLGEMLQQLDTKTVEDMNLVELYHGAMYEMQQGMSVRMGQVLVVARKRQGVEGKECEDGQI</sequence>
<dbReference type="InterPro" id="IPR029063">
    <property type="entry name" value="SAM-dependent_MTases_sf"/>
</dbReference>
<reference evidence="4" key="1">
    <citation type="submission" date="2014-12" db="EMBL/GenBank/DDBJ databases">
        <title>Genome Sequence of Valsa Canker Pathogens Uncovers a Specific Adaption of Colonization on Woody Bark.</title>
        <authorList>
            <person name="Yin Z."/>
            <person name="Liu H."/>
            <person name="Gao X."/>
            <person name="Li Z."/>
            <person name="Song N."/>
            <person name="Ke X."/>
            <person name="Dai Q."/>
            <person name="Wu Y."/>
            <person name="Sun Y."/>
            <person name="Xu J.-R."/>
            <person name="Kang Z.K."/>
            <person name="Wang L."/>
            <person name="Huang L."/>
        </authorList>
    </citation>
    <scope>NUCLEOTIDE SEQUENCE [LARGE SCALE GENOMIC DNA]</scope>
    <source>
        <strain evidence="4">SXYL134</strain>
    </source>
</reference>
<keyword evidence="4" id="KW-1185">Reference proteome</keyword>
<dbReference type="AlphaFoldDB" id="A0A194V7A8"/>
<proteinExistence type="inferred from homology"/>
<accession>A0A194V7A8</accession>
<name>A0A194V7A8_CYTMA</name>
<dbReference type="SUPFAM" id="SSF53335">
    <property type="entry name" value="S-adenosyl-L-methionine-dependent methyltransferases"/>
    <property type="match status" value="1"/>
</dbReference>